<evidence type="ECO:0000256" key="1">
    <source>
        <dbReference type="SAM" id="SignalP"/>
    </source>
</evidence>
<dbReference type="InterPro" id="IPR041662">
    <property type="entry name" value="SusD-like_2"/>
</dbReference>
<accession>A0AA49GR89</accession>
<organism evidence="2">
    <name type="scientific">Roseihalotalea indica</name>
    <dbReference type="NCBI Taxonomy" id="2867963"/>
    <lineage>
        <taxon>Bacteria</taxon>
        <taxon>Pseudomonadati</taxon>
        <taxon>Bacteroidota</taxon>
        <taxon>Cytophagia</taxon>
        <taxon>Cytophagales</taxon>
        <taxon>Catalimonadaceae</taxon>
        <taxon>Roseihalotalea</taxon>
    </lineage>
</organism>
<dbReference type="Gene3D" id="1.25.40.390">
    <property type="match status" value="1"/>
</dbReference>
<feature type="signal peptide" evidence="1">
    <location>
        <begin position="1"/>
        <end position="28"/>
    </location>
</feature>
<keyword evidence="1" id="KW-0732">Signal</keyword>
<feature type="chain" id="PRO_5041457637" evidence="1">
    <location>
        <begin position="29"/>
        <end position="533"/>
    </location>
</feature>
<sequence length="533" mass="59904">MMNYIKRTFTNMALKTGVLISCMLLSFCDDGFEEMNVDPNAYNDPVIGNLFTFSIIRTAGTGTMDRNRVGIKHVSGMMQYMATLNTFWYGEKYLYHDQGGNFFENAYNNQLKELQQIFPEVQDDPELINQYAMARIWRVFVMHRITDLYGDIPYSEAGQGYTQGIFKPTYDQQSAIYADMLKELEEAAGQLDPAKSSFGAADLIYGGDLEKWKTFAYSMMLRLGMRLTEVDPGMAQSWVEKAIAGGVMQSNEDIAKLEHVEGHGNTQNWDAFELKRESLPEGAQGKGKVKLAKNFVDLLQANNDPRLPFYATLWEGNILAIQAAVLPETTKPELQKGLPNGYDDATISQAISGWSNDLLVEYSEPNTGTIANLNAPTIFQSYEEVEFLLAEAALRGWGGGSAQEHYTNAITASMESTTLFPGGIVIEPAVIEAYLASHPLTGTTEEQMETIHTQFYLAHFMWLDFFEAWSNWRRTGYPELTPVNYPGNDTGGVIPRRLRYPQSEAALNTENYQGAIQNQGPDLLLTRIWWDAE</sequence>
<name>A0AA49GR89_9BACT</name>
<reference evidence="2" key="2">
    <citation type="journal article" date="2024" name="Antonie Van Leeuwenhoek">
        <title>Roseihalotalea indica gen. nov., sp. nov., a halophilic Bacteroidetes from mesopelagic Southwest Indian Ocean with higher carbohydrate metabolic potential.</title>
        <authorList>
            <person name="Chen B."/>
            <person name="Zhang M."/>
            <person name="Lin D."/>
            <person name="Ye J."/>
            <person name="Tang K."/>
        </authorList>
    </citation>
    <scope>NUCLEOTIDE SEQUENCE</scope>
    <source>
        <strain evidence="2">TK19036</strain>
    </source>
</reference>
<reference evidence="2" key="1">
    <citation type="journal article" date="2023" name="Comput. Struct. Biotechnol. J.">
        <title>Discovery of a novel marine Bacteroidetes with a rich repertoire of carbohydrate-active enzymes.</title>
        <authorList>
            <person name="Chen B."/>
            <person name="Liu G."/>
            <person name="Chen Q."/>
            <person name="Wang H."/>
            <person name="Liu L."/>
            <person name="Tang K."/>
        </authorList>
    </citation>
    <scope>NUCLEOTIDE SEQUENCE</scope>
    <source>
        <strain evidence="2">TK19036</strain>
    </source>
</reference>
<dbReference type="AlphaFoldDB" id="A0AA49GR89"/>
<dbReference type="InterPro" id="IPR011990">
    <property type="entry name" value="TPR-like_helical_dom_sf"/>
</dbReference>
<proteinExistence type="predicted"/>
<dbReference type="EMBL" id="CP120682">
    <property type="protein sequence ID" value="WKN39028.1"/>
    <property type="molecule type" value="Genomic_DNA"/>
</dbReference>
<gene>
    <name evidence="2" type="ORF">K4G66_09970</name>
</gene>
<protein>
    <submittedName>
        <fullName evidence="2">SusD/RagB family nutrient-binding outer membrane lipoprotein</fullName>
    </submittedName>
</protein>
<dbReference type="SUPFAM" id="SSF48452">
    <property type="entry name" value="TPR-like"/>
    <property type="match status" value="1"/>
</dbReference>
<evidence type="ECO:0000313" key="2">
    <source>
        <dbReference type="EMBL" id="WKN39028.1"/>
    </source>
</evidence>
<dbReference type="Pfam" id="PF12771">
    <property type="entry name" value="SusD-like_2"/>
    <property type="match status" value="1"/>
</dbReference>
<keyword evidence="2" id="KW-0449">Lipoprotein</keyword>